<dbReference type="Gene3D" id="1.10.30.50">
    <property type="match status" value="1"/>
</dbReference>
<protein>
    <recommendedName>
        <fullName evidence="3">HNH nuclease domain-containing protein</fullName>
    </recommendedName>
</protein>
<proteinExistence type="predicted"/>
<dbReference type="EMBL" id="BKZW01000001">
    <property type="protein sequence ID" value="GER86536.1"/>
    <property type="molecule type" value="Genomic_DNA"/>
</dbReference>
<comment type="caution">
    <text evidence="1">The sequence shown here is derived from an EMBL/GenBank/DDBJ whole genome shotgun (WGS) entry which is preliminary data.</text>
</comment>
<evidence type="ECO:0008006" key="3">
    <source>
        <dbReference type="Google" id="ProtNLM"/>
    </source>
</evidence>
<organism evidence="1 2">
    <name type="scientific">Dictyobacter vulcani</name>
    <dbReference type="NCBI Taxonomy" id="2607529"/>
    <lineage>
        <taxon>Bacteria</taxon>
        <taxon>Bacillati</taxon>
        <taxon>Chloroflexota</taxon>
        <taxon>Ktedonobacteria</taxon>
        <taxon>Ktedonobacterales</taxon>
        <taxon>Dictyobacteraceae</taxon>
        <taxon>Dictyobacter</taxon>
    </lineage>
</organism>
<name>A0A5J4KMX3_9CHLR</name>
<dbReference type="AlphaFoldDB" id="A0A5J4KMX3"/>
<keyword evidence="2" id="KW-1185">Reference proteome</keyword>
<dbReference type="Proteomes" id="UP000326912">
    <property type="component" value="Unassembled WGS sequence"/>
</dbReference>
<dbReference type="RefSeq" id="WP_162004912.1">
    <property type="nucleotide sequence ID" value="NZ_BKZW01000001.1"/>
</dbReference>
<reference evidence="1 2" key="1">
    <citation type="submission" date="2019-10" db="EMBL/GenBank/DDBJ databases">
        <title>Dictyobacter vulcani sp. nov., within the class Ktedonobacteria, isolated from soil of volcanic Mt. Zao.</title>
        <authorList>
            <person name="Zheng Y."/>
            <person name="Wang C.M."/>
            <person name="Sakai Y."/>
            <person name="Abe K."/>
            <person name="Yokota A."/>
            <person name="Yabe S."/>
        </authorList>
    </citation>
    <scope>NUCLEOTIDE SEQUENCE [LARGE SCALE GENOMIC DNA]</scope>
    <source>
        <strain evidence="1 2">W12</strain>
    </source>
</reference>
<sequence length="491" mass="57581">MIHAIELPTITLKRLNDLLDIQIALLYYAASELLIHQDEYDLYLQEKARVYRTDKVRENVEKSHQEDLRRIFLQTKCQQYLEAYPQQLFRGREAEIADWIWSAKTRRGPLQMFAMAGQVDKHKPHIKIEWCDQLQKQMKAFMLGTDIVMNRLYQKGIEWQDAGATFLIQFYKDLRSDTKFRRGLFSGPDATAFGRQDFLDAFLEQNRGLYICAVCDGSGYYTVSRQKIHTEIEHYLPKSIYPHLAIHPFNLVPICGQCNSIHGDKDPFEDKEYGNRRRLSEVFLPYRSNSKAIRSAAYLEIELEKVPVRKIEGKIEFAYVKIGHFKPRPDNEDATDMHKLTTVLHDMYDIPGRWNEYEWTNKVGETLFRRVRQYLRDAEGTIQNVEMLTTITETLDQLLYNLYDEDIGKDPFAYVMTWLLAAILNEYFPSVGEQSKSNRVPDQALLDELETWLRYNRGTKKERSERAQKLKSFVKGTVSNSSSMRDEVDEA</sequence>
<evidence type="ECO:0000313" key="2">
    <source>
        <dbReference type="Proteomes" id="UP000326912"/>
    </source>
</evidence>
<accession>A0A5J4KMX3</accession>
<evidence type="ECO:0000313" key="1">
    <source>
        <dbReference type="EMBL" id="GER86536.1"/>
    </source>
</evidence>
<gene>
    <name evidence="1" type="ORF">KDW_06980</name>
</gene>